<protein>
    <submittedName>
        <fullName evidence="2">Uncharacterized protein</fullName>
    </submittedName>
</protein>
<evidence type="ECO:0000313" key="3">
    <source>
        <dbReference type="Proteomes" id="UP000000763"/>
    </source>
</evidence>
<feature type="region of interest" description="Disordered" evidence="1">
    <location>
        <begin position="57"/>
        <end position="77"/>
    </location>
</feature>
<dbReference type="EMBL" id="AP005260">
    <property type="protein sequence ID" value="BAC84233.1"/>
    <property type="molecule type" value="Genomic_DNA"/>
</dbReference>
<evidence type="ECO:0000256" key="1">
    <source>
        <dbReference type="SAM" id="MobiDB-lite"/>
    </source>
</evidence>
<dbReference type="AlphaFoldDB" id="Q6Z350"/>
<name>Q6Z350_ORYSJ</name>
<reference evidence="3" key="1">
    <citation type="journal article" date="2005" name="Nature">
        <title>The map-based sequence of the rice genome.</title>
        <authorList>
            <consortium name="International rice genome sequencing project (IRGSP)"/>
            <person name="Matsumoto T."/>
            <person name="Wu J."/>
            <person name="Kanamori H."/>
            <person name="Katayose Y."/>
            <person name="Fujisawa M."/>
            <person name="Namiki N."/>
            <person name="Mizuno H."/>
            <person name="Yamamoto K."/>
            <person name="Antonio B.A."/>
            <person name="Baba T."/>
            <person name="Sakata K."/>
            <person name="Nagamura Y."/>
            <person name="Aoki H."/>
            <person name="Arikawa K."/>
            <person name="Arita K."/>
            <person name="Bito T."/>
            <person name="Chiden Y."/>
            <person name="Fujitsuka N."/>
            <person name="Fukunaka R."/>
            <person name="Hamada M."/>
            <person name="Harada C."/>
            <person name="Hayashi A."/>
            <person name="Hijishita S."/>
            <person name="Honda M."/>
            <person name="Hosokawa S."/>
            <person name="Ichikawa Y."/>
            <person name="Idonuma A."/>
            <person name="Iijima M."/>
            <person name="Ikeda M."/>
            <person name="Ikeno M."/>
            <person name="Ito K."/>
            <person name="Ito S."/>
            <person name="Ito T."/>
            <person name="Ito Y."/>
            <person name="Ito Y."/>
            <person name="Iwabuchi A."/>
            <person name="Kamiya K."/>
            <person name="Karasawa W."/>
            <person name="Kurita K."/>
            <person name="Katagiri S."/>
            <person name="Kikuta A."/>
            <person name="Kobayashi H."/>
            <person name="Kobayashi N."/>
            <person name="Machita K."/>
            <person name="Maehara T."/>
            <person name="Masukawa M."/>
            <person name="Mizubayashi T."/>
            <person name="Mukai Y."/>
            <person name="Nagasaki H."/>
            <person name="Nagata Y."/>
            <person name="Naito S."/>
            <person name="Nakashima M."/>
            <person name="Nakama Y."/>
            <person name="Nakamichi Y."/>
            <person name="Nakamura M."/>
            <person name="Meguro A."/>
            <person name="Negishi M."/>
            <person name="Ohta I."/>
            <person name="Ohta T."/>
            <person name="Okamoto M."/>
            <person name="Ono N."/>
            <person name="Saji S."/>
            <person name="Sakaguchi M."/>
            <person name="Sakai K."/>
            <person name="Shibata M."/>
            <person name="Shimokawa T."/>
            <person name="Song J."/>
            <person name="Takazaki Y."/>
            <person name="Terasawa K."/>
            <person name="Tsugane M."/>
            <person name="Tsuji K."/>
            <person name="Ueda S."/>
            <person name="Waki K."/>
            <person name="Yamagata H."/>
            <person name="Yamamoto M."/>
            <person name="Yamamoto S."/>
            <person name="Yamane H."/>
            <person name="Yoshiki S."/>
            <person name="Yoshihara R."/>
            <person name="Yukawa K."/>
            <person name="Zhong H."/>
            <person name="Yano M."/>
            <person name="Yuan Q."/>
            <person name="Ouyang S."/>
            <person name="Liu J."/>
            <person name="Jones K.M."/>
            <person name="Gansberger K."/>
            <person name="Moffat K."/>
            <person name="Hill J."/>
            <person name="Bera J."/>
            <person name="Fadrosh D."/>
            <person name="Jin S."/>
            <person name="Johri S."/>
            <person name="Kim M."/>
            <person name="Overton L."/>
            <person name="Reardon M."/>
            <person name="Tsitrin T."/>
            <person name="Vuong H."/>
            <person name="Weaver B."/>
            <person name="Ciecko A."/>
            <person name="Tallon L."/>
            <person name="Jackson J."/>
            <person name="Pai G."/>
            <person name="Aken S.V."/>
            <person name="Utterback T."/>
            <person name="Reidmuller S."/>
            <person name="Feldblyum T."/>
            <person name="Hsiao J."/>
            <person name="Zismann V."/>
            <person name="Iobst S."/>
            <person name="de Vazeille A.R."/>
            <person name="Buell C.R."/>
            <person name="Ying K."/>
            <person name="Li Y."/>
            <person name="Lu T."/>
            <person name="Huang Y."/>
            <person name="Zhao Q."/>
            <person name="Feng Q."/>
            <person name="Zhang L."/>
            <person name="Zhu J."/>
            <person name="Weng Q."/>
            <person name="Mu J."/>
            <person name="Lu Y."/>
            <person name="Fan D."/>
            <person name="Liu Y."/>
            <person name="Guan J."/>
            <person name="Zhang Y."/>
            <person name="Yu S."/>
            <person name="Liu X."/>
            <person name="Zhang Y."/>
            <person name="Hong G."/>
            <person name="Han B."/>
            <person name="Choisne N."/>
            <person name="Demange N."/>
            <person name="Orjeda G."/>
            <person name="Samain S."/>
            <person name="Cattolico L."/>
            <person name="Pelletier E."/>
            <person name="Couloux A."/>
            <person name="Segurens B."/>
            <person name="Wincker P."/>
            <person name="D'Hont A."/>
            <person name="Scarpelli C."/>
            <person name="Weissenbach J."/>
            <person name="Salanoubat M."/>
            <person name="Quetier F."/>
            <person name="Yu Y."/>
            <person name="Kim H.R."/>
            <person name="Rambo T."/>
            <person name="Currie J."/>
            <person name="Collura K."/>
            <person name="Luo M."/>
            <person name="Yang T."/>
            <person name="Ammiraju J.S.S."/>
            <person name="Engler F."/>
            <person name="Soderlund C."/>
            <person name="Wing R.A."/>
            <person name="Palmer L.E."/>
            <person name="de la Bastide M."/>
            <person name="Spiegel L."/>
            <person name="Nascimento L."/>
            <person name="Zutavern T."/>
            <person name="O'Shaughnessy A."/>
            <person name="Dike S."/>
            <person name="Dedhia N."/>
            <person name="Preston R."/>
            <person name="Balija V."/>
            <person name="McCombie W.R."/>
            <person name="Chow T."/>
            <person name="Chen H."/>
            <person name="Chung M."/>
            <person name="Chen C."/>
            <person name="Shaw J."/>
            <person name="Wu H."/>
            <person name="Hsiao K."/>
            <person name="Chao Y."/>
            <person name="Chu M."/>
            <person name="Cheng C."/>
            <person name="Hour A."/>
            <person name="Lee P."/>
            <person name="Lin S."/>
            <person name="Lin Y."/>
            <person name="Liou J."/>
            <person name="Liu S."/>
            <person name="Hsing Y."/>
            <person name="Raghuvanshi S."/>
            <person name="Mohanty A."/>
            <person name="Bharti A.K."/>
            <person name="Gaur A."/>
            <person name="Gupta V."/>
            <person name="Kumar D."/>
            <person name="Ravi V."/>
            <person name="Vij S."/>
            <person name="Kapur A."/>
            <person name="Khurana P."/>
            <person name="Khurana P."/>
            <person name="Khurana J.P."/>
            <person name="Tyagi A.K."/>
            <person name="Gaikwad K."/>
            <person name="Singh A."/>
            <person name="Dalal V."/>
            <person name="Srivastava S."/>
            <person name="Dixit A."/>
            <person name="Pal A.K."/>
            <person name="Ghazi I.A."/>
            <person name="Yadav M."/>
            <person name="Pandit A."/>
            <person name="Bhargava A."/>
            <person name="Sureshbabu K."/>
            <person name="Batra K."/>
            <person name="Sharma T.R."/>
            <person name="Mohapatra T."/>
            <person name="Singh N.K."/>
            <person name="Messing J."/>
            <person name="Nelson A.B."/>
            <person name="Fuks G."/>
            <person name="Kavchok S."/>
            <person name="Keizer G."/>
            <person name="Linton E."/>
            <person name="Llaca V."/>
            <person name="Song R."/>
            <person name="Tanyolac B."/>
            <person name="Young S."/>
            <person name="Ho-Il K."/>
            <person name="Hahn J.H."/>
            <person name="Sangsakoo G."/>
            <person name="Vanavichit A."/>
            <person name="de Mattos Luiz.A.T."/>
            <person name="Zimmer P.D."/>
            <person name="Malone G."/>
            <person name="Dellagostin O."/>
            <person name="de Oliveira A.C."/>
            <person name="Bevan M."/>
            <person name="Bancroft I."/>
            <person name="Minx P."/>
            <person name="Cordum H."/>
            <person name="Wilson R."/>
            <person name="Cheng Z."/>
            <person name="Jin W."/>
            <person name="Jiang J."/>
            <person name="Leong S.A."/>
            <person name="Iwama H."/>
            <person name="Gojobori T."/>
            <person name="Itoh T."/>
            <person name="Niimura Y."/>
            <person name="Fujii Y."/>
            <person name="Habara T."/>
            <person name="Sakai H."/>
            <person name="Sato Y."/>
            <person name="Wilson G."/>
            <person name="Kumar K."/>
            <person name="McCouch S."/>
            <person name="Juretic N."/>
            <person name="Hoen D."/>
            <person name="Wright S."/>
            <person name="Bruskiewich R."/>
            <person name="Bureau T."/>
            <person name="Miyao A."/>
            <person name="Hirochika H."/>
            <person name="Nishikawa T."/>
            <person name="Kadowaki K."/>
            <person name="Sugiura M."/>
            <person name="Burr B."/>
            <person name="Sasaki T."/>
        </authorList>
    </citation>
    <scope>NUCLEOTIDE SEQUENCE [LARGE SCALE GENOMIC DNA]</scope>
    <source>
        <strain evidence="3">cv. Nipponbare</strain>
    </source>
</reference>
<evidence type="ECO:0000313" key="2">
    <source>
        <dbReference type="EMBL" id="BAC84233.1"/>
    </source>
</evidence>
<sequence>MSSEKRYGCQFSHVCLCLSRAHGSQPSAQVPNTPSPVVAVGTQVLGCRRGTVRSLHLVPTGATPPPPQALNRNSSFT</sequence>
<organism evidence="2 3">
    <name type="scientific">Oryza sativa subsp. japonica</name>
    <name type="common">Rice</name>
    <dbReference type="NCBI Taxonomy" id="39947"/>
    <lineage>
        <taxon>Eukaryota</taxon>
        <taxon>Viridiplantae</taxon>
        <taxon>Streptophyta</taxon>
        <taxon>Embryophyta</taxon>
        <taxon>Tracheophyta</taxon>
        <taxon>Spermatophyta</taxon>
        <taxon>Magnoliopsida</taxon>
        <taxon>Liliopsida</taxon>
        <taxon>Poales</taxon>
        <taxon>Poaceae</taxon>
        <taxon>BOP clade</taxon>
        <taxon>Oryzoideae</taxon>
        <taxon>Oryzeae</taxon>
        <taxon>Oryzinae</taxon>
        <taxon>Oryza</taxon>
        <taxon>Oryza sativa</taxon>
    </lineage>
</organism>
<gene>
    <name evidence="2" type="primary">P0557D09.33</name>
</gene>
<proteinExistence type="predicted"/>
<dbReference type="Proteomes" id="UP000000763">
    <property type="component" value="Chromosome 7"/>
</dbReference>
<reference evidence="3" key="2">
    <citation type="journal article" date="2008" name="Nucleic Acids Res.">
        <title>The rice annotation project database (RAP-DB): 2008 update.</title>
        <authorList>
            <consortium name="The rice annotation project (RAP)"/>
        </authorList>
    </citation>
    <scope>GENOME REANNOTATION</scope>
    <source>
        <strain evidence="3">cv. Nipponbare</strain>
    </source>
</reference>
<accession>Q6Z350</accession>